<dbReference type="AlphaFoldDB" id="L8GH74"/>
<dbReference type="PROSITE" id="PS50172">
    <property type="entry name" value="BRCT"/>
    <property type="match status" value="2"/>
</dbReference>
<feature type="region of interest" description="Disordered" evidence="6">
    <location>
        <begin position="306"/>
        <end position="628"/>
    </location>
</feature>
<feature type="compositionally biased region" description="Acidic residues" evidence="6">
    <location>
        <begin position="421"/>
        <end position="435"/>
    </location>
</feature>
<evidence type="ECO:0000256" key="3">
    <source>
        <dbReference type="ARBA" id="ARBA00022763"/>
    </source>
</evidence>
<evidence type="ECO:0000256" key="2">
    <source>
        <dbReference type="ARBA" id="ARBA00022737"/>
    </source>
</evidence>
<accession>L8GH74</accession>
<feature type="compositionally biased region" description="Acidic residues" evidence="6">
    <location>
        <begin position="565"/>
        <end position="579"/>
    </location>
</feature>
<dbReference type="Pfam" id="PF01834">
    <property type="entry name" value="XRCC1_N"/>
    <property type="match status" value="1"/>
</dbReference>
<dbReference type="InterPro" id="IPR008979">
    <property type="entry name" value="Galactose-bd-like_sf"/>
</dbReference>
<comment type="subcellular location">
    <subcellularLocation>
        <location evidence="1">Nucleus</location>
    </subcellularLocation>
</comment>
<evidence type="ECO:0000256" key="4">
    <source>
        <dbReference type="ARBA" id="ARBA00023204"/>
    </source>
</evidence>
<evidence type="ECO:0000313" key="9">
    <source>
        <dbReference type="Proteomes" id="UP000011083"/>
    </source>
</evidence>
<dbReference type="GO" id="GO:0006284">
    <property type="term" value="P:base-excision repair"/>
    <property type="evidence" value="ECO:0007669"/>
    <property type="project" value="InterPro"/>
</dbReference>
<dbReference type="Proteomes" id="UP000011083">
    <property type="component" value="Unassembled WGS sequence"/>
</dbReference>
<feature type="compositionally biased region" description="Low complexity" evidence="6">
    <location>
        <begin position="166"/>
        <end position="189"/>
    </location>
</feature>
<dbReference type="FunFam" id="3.40.50.10190:FF:000008">
    <property type="entry name" value="X-ray repair cross complementing 1"/>
    <property type="match status" value="1"/>
</dbReference>
<organism evidence="8 9">
    <name type="scientific">Acanthamoeba castellanii (strain ATCC 30010 / Neff)</name>
    <dbReference type="NCBI Taxonomy" id="1257118"/>
    <lineage>
        <taxon>Eukaryota</taxon>
        <taxon>Amoebozoa</taxon>
        <taxon>Discosea</taxon>
        <taxon>Longamoebia</taxon>
        <taxon>Centramoebida</taxon>
        <taxon>Acanthamoebidae</taxon>
        <taxon>Acanthamoeba</taxon>
    </lineage>
</organism>
<dbReference type="KEGG" id="acan:ACA1_374140"/>
<dbReference type="Pfam" id="PF00533">
    <property type="entry name" value="BRCT"/>
    <property type="match status" value="2"/>
</dbReference>
<dbReference type="GO" id="GO:0003684">
    <property type="term" value="F:damaged DNA binding"/>
    <property type="evidence" value="ECO:0007669"/>
    <property type="project" value="InterPro"/>
</dbReference>
<name>L8GH74_ACACF</name>
<keyword evidence="5" id="KW-0539">Nucleus</keyword>
<feature type="region of interest" description="Disordered" evidence="6">
    <location>
        <begin position="640"/>
        <end position="665"/>
    </location>
</feature>
<feature type="compositionally biased region" description="Acidic residues" evidence="6">
    <location>
        <begin position="350"/>
        <end position="363"/>
    </location>
</feature>
<dbReference type="GO" id="GO:0000012">
    <property type="term" value="P:single strand break repair"/>
    <property type="evidence" value="ECO:0007669"/>
    <property type="project" value="InterPro"/>
</dbReference>
<evidence type="ECO:0000259" key="7">
    <source>
        <dbReference type="PROSITE" id="PS50172"/>
    </source>
</evidence>
<feature type="domain" description="BRCT" evidence="7">
    <location>
        <begin position="679"/>
        <end position="771"/>
    </location>
</feature>
<dbReference type="PANTHER" id="PTHR11370">
    <property type="entry name" value="DNA-REPAIR PROTEIN XRCC1"/>
    <property type="match status" value="1"/>
</dbReference>
<dbReference type="OMA" id="KPDWCRE"/>
<dbReference type="EMBL" id="KB008119">
    <property type="protein sequence ID" value="ELR12347.1"/>
    <property type="molecule type" value="Genomic_DNA"/>
</dbReference>
<evidence type="ECO:0000313" key="8">
    <source>
        <dbReference type="EMBL" id="ELR12347.1"/>
    </source>
</evidence>
<evidence type="ECO:0000256" key="6">
    <source>
        <dbReference type="SAM" id="MobiDB-lite"/>
    </source>
</evidence>
<dbReference type="OrthoDB" id="25840at2759"/>
<dbReference type="RefSeq" id="XP_004334360.1">
    <property type="nucleotide sequence ID" value="XM_004334312.1"/>
</dbReference>
<feature type="compositionally biased region" description="Basic and acidic residues" evidence="6">
    <location>
        <begin position="457"/>
        <end position="478"/>
    </location>
</feature>
<keyword evidence="2" id="KW-0677">Repeat</keyword>
<dbReference type="VEuPathDB" id="AmoebaDB:ACA1_374140"/>
<feature type="domain" description="BRCT" evidence="7">
    <location>
        <begin position="214"/>
        <end position="302"/>
    </location>
</feature>
<evidence type="ECO:0000256" key="1">
    <source>
        <dbReference type="ARBA" id="ARBA00004123"/>
    </source>
</evidence>
<dbReference type="GO" id="GO:0005634">
    <property type="term" value="C:nucleus"/>
    <property type="evidence" value="ECO:0007669"/>
    <property type="project" value="UniProtKB-SubCell"/>
</dbReference>
<dbReference type="InterPro" id="IPR002706">
    <property type="entry name" value="Xrcc1_N"/>
</dbReference>
<dbReference type="PANTHER" id="PTHR11370:SF5">
    <property type="entry name" value="DNA REPAIR PROTEIN XRCC1"/>
    <property type="match status" value="1"/>
</dbReference>
<feature type="compositionally biased region" description="Acidic residues" evidence="6">
    <location>
        <begin position="479"/>
        <end position="490"/>
    </location>
</feature>
<feature type="compositionally biased region" description="Basic and acidic residues" evidence="6">
    <location>
        <begin position="406"/>
        <end position="420"/>
    </location>
</feature>
<keyword evidence="3" id="KW-0227">DNA damage</keyword>
<feature type="compositionally biased region" description="Basic and acidic residues" evidence="6">
    <location>
        <begin position="199"/>
        <end position="211"/>
    </location>
</feature>
<dbReference type="SUPFAM" id="SSF49785">
    <property type="entry name" value="Galactose-binding domain-like"/>
    <property type="match status" value="1"/>
</dbReference>
<dbReference type="InterPro" id="IPR045080">
    <property type="entry name" value="BRCT_XRCC1_rpt1"/>
</dbReference>
<feature type="region of interest" description="Disordered" evidence="6">
    <location>
        <begin position="154"/>
        <end position="212"/>
    </location>
</feature>
<keyword evidence="4" id="KW-0234">DNA repair</keyword>
<dbReference type="STRING" id="1257118.L8GH74"/>
<evidence type="ECO:0000256" key="5">
    <source>
        <dbReference type="ARBA" id="ARBA00023242"/>
    </source>
</evidence>
<feature type="compositionally biased region" description="Acidic residues" evidence="6">
    <location>
        <begin position="513"/>
        <end position="528"/>
    </location>
</feature>
<dbReference type="CDD" id="cd17725">
    <property type="entry name" value="BRCT_XRCC1_rpt1"/>
    <property type="match status" value="1"/>
</dbReference>
<dbReference type="GO" id="GO:0006303">
    <property type="term" value="P:double-strand break repair via nonhomologous end joining"/>
    <property type="evidence" value="ECO:0007669"/>
    <property type="project" value="InterPro"/>
</dbReference>
<dbReference type="SUPFAM" id="SSF52113">
    <property type="entry name" value="BRCT domain"/>
    <property type="match status" value="2"/>
</dbReference>
<sequence length="773" mass="84855">MDTGDGGEAYTILSCTSQDSESHPATAVKSPTATTYWQTQAPEKKAALELALATPVQIQRIVIGNAGAAFVEILVGKSTSRPIDYQVLQPIKPLCTMSESKSGANRYSGYSFADKFERNVAKQTWDRVKPWNVGPLGLSFVIINPTTDVSHLLKPSVGLSAPPKPTTATTTPSTTTSASSSKPTSAATKIAPPLPKPTSNEKAKEEKKADESVPLNKLLAGVTFVISGIQNPQRADIRDKATKMGAKYQQNWDNRATHLICAFQDTPKYREVKGKGGIIVKPEWIVHSFAQKKRLPLTKYTFEKVKEDEEEEVEKQGHTAGGGAPMEEEEEEGLLDRRKAKNRPPAPEAKEDDSDTEEMDELDLGPTLPIALPTEAEHEGGDDDDDMLPTLPIARDYDDDVPTYKAKVDKGKGKGKGKGDAEEEEEGTEEIDELDLLPTLPIFEYQQAKQTKGPPKAKSESDTADSANKRQERKSDPEDKNEEEEEDEGYDLPTLAMDHAYSAKKSEARRVEGDEEGDTEEMEEEGDDLNATLPIPEYAEPTKKLEKPTPPAASATAATKQAGKEEDEDSGTEEMDEVDLLPTLPIVAATTMMEAKSSSWSVGKRKREVSKEEESSGTEPLSDVDAPPFTEDKLLAKKGAAAAATTKASQPLAKKQKPEPTTAKAKDSEVLGKLFAVRPLPDFLDGVNVFFHGKSFDDDMRRLLQRYIVAYKGRVSPYLYEDVTHVVTTDDWGKDFERALKEHPGLVIARPEWVLECHIQQKRVNTAAYRLSP</sequence>
<dbReference type="InterPro" id="IPR001357">
    <property type="entry name" value="BRCT_dom"/>
</dbReference>
<keyword evidence="9" id="KW-1185">Reference proteome</keyword>
<reference evidence="8 9" key="1">
    <citation type="journal article" date="2013" name="Genome Biol.">
        <title>Genome of Acanthamoeba castellanii highlights extensive lateral gene transfer and early evolution of tyrosine kinase signaling.</title>
        <authorList>
            <person name="Clarke M."/>
            <person name="Lohan A.J."/>
            <person name="Liu B."/>
            <person name="Lagkouvardos I."/>
            <person name="Roy S."/>
            <person name="Zafar N."/>
            <person name="Bertelli C."/>
            <person name="Schilde C."/>
            <person name="Kianianmomeni A."/>
            <person name="Burglin T.R."/>
            <person name="Frech C."/>
            <person name="Turcotte B."/>
            <person name="Kopec K.O."/>
            <person name="Synnott J.M."/>
            <person name="Choo C."/>
            <person name="Paponov I."/>
            <person name="Finkler A."/>
            <person name="Soon Heng Tan C."/>
            <person name="Hutchins A.P."/>
            <person name="Weinmeier T."/>
            <person name="Rattei T."/>
            <person name="Chu J.S."/>
            <person name="Gimenez G."/>
            <person name="Irimia M."/>
            <person name="Rigden D.J."/>
            <person name="Fitzpatrick D.A."/>
            <person name="Lorenzo-Morales J."/>
            <person name="Bateman A."/>
            <person name="Chiu C.H."/>
            <person name="Tang P."/>
            <person name="Hegemann P."/>
            <person name="Fromm H."/>
            <person name="Raoult D."/>
            <person name="Greub G."/>
            <person name="Miranda-Saavedra D."/>
            <person name="Chen N."/>
            <person name="Nash P."/>
            <person name="Ginger M.L."/>
            <person name="Horn M."/>
            <person name="Schaap P."/>
            <person name="Caler L."/>
            <person name="Loftus B."/>
        </authorList>
    </citation>
    <scope>NUCLEOTIDE SEQUENCE [LARGE SCALE GENOMIC DNA]</scope>
    <source>
        <strain evidence="8 9">Neff</strain>
    </source>
</reference>
<gene>
    <name evidence="8" type="ORF">ACA1_374140</name>
</gene>
<proteinExistence type="predicted"/>
<dbReference type="Gene3D" id="2.60.120.260">
    <property type="entry name" value="Galactose-binding domain-like"/>
    <property type="match status" value="1"/>
</dbReference>
<dbReference type="InterPro" id="IPR036420">
    <property type="entry name" value="BRCT_dom_sf"/>
</dbReference>
<dbReference type="SMART" id="SM00292">
    <property type="entry name" value="BRCT"/>
    <property type="match status" value="2"/>
</dbReference>
<protein>
    <submittedName>
        <fullName evidence="8">BRCA1 C Terminus (BRCT) domain containing protein</fullName>
    </submittedName>
</protein>
<dbReference type="GeneID" id="14912888"/>
<dbReference type="Gene3D" id="3.40.50.10190">
    <property type="entry name" value="BRCT domain"/>
    <property type="match status" value="2"/>
</dbReference>